<dbReference type="SUPFAM" id="SSF49464">
    <property type="entry name" value="Carboxypeptidase regulatory domain-like"/>
    <property type="match status" value="1"/>
</dbReference>
<evidence type="ECO:0000313" key="6">
    <source>
        <dbReference type="EMBL" id="TDX02016.1"/>
    </source>
</evidence>
<dbReference type="AlphaFoldDB" id="A0A4R8DVG7"/>
<dbReference type="Gene3D" id="2.40.170.20">
    <property type="entry name" value="TonB-dependent receptor, beta-barrel domain"/>
    <property type="match status" value="1"/>
</dbReference>
<accession>A0A4R8DVG7</accession>
<dbReference type="Gene3D" id="2.60.40.1120">
    <property type="entry name" value="Carboxypeptidase-like, regulatory domain"/>
    <property type="match status" value="1"/>
</dbReference>
<keyword evidence="3" id="KW-0998">Cell outer membrane</keyword>
<dbReference type="OrthoDB" id="9804995at2"/>
<feature type="signal peptide" evidence="4">
    <location>
        <begin position="1"/>
        <end position="18"/>
    </location>
</feature>
<dbReference type="InterPro" id="IPR012910">
    <property type="entry name" value="Plug_dom"/>
</dbReference>
<comment type="subcellular location">
    <subcellularLocation>
        <location evidence="1">Cell outer membrane</location>
    </subcellularLocation>
</comment>
<evidence type="ECO:0000313" key="7">
    <source>
        <dbReference type="Proteomes" id="UP000294498"/>
    </source>
</evidence>
<feature type="chain" id="PRO_5020479315" evidence="4">
    <location>
        <begin position="19"/>
        <end position="787"/>
    </location>
</feature>
<dbReference type="EMBL" id="SODV01000001">
    <property type="protein sequence ID" value="TDX02016.1"/>
    <property type="molecule type" value="Genomic_DNA"/>
</dbReference>
<dbReference type="Proteomes" id="UP000294498">
    <property type="component" value="Unassembled WGS sequence"/>
</dbReference>
<dbReference type="InterPro" id="IPR037066">
    <property type="entry name" value="Plug_dom_sf"/>
</dbReference>
<reference evidence="6 7" key="1">
    <citation type="submission" date="2019-03" db="EMBL/GenBank/DDBJ databases">
        <title>Genomic Encyclopedia of Type Strains, Phase IV (KMG-IV): sequencing the most valuable type-strain genomes for metagenomic binning, comparative biology and taxonomic classification.</title>
        <authorList>
            <person name="Goeker M."/>
        </authorList>
    </citation>
    <scope>NUCLEOTIDE SEQUENCE [LARGE SCALE GENOMIC DNA]</scope>
    <source>
        <strain evidence="6 7">DSM 100059</strain>
    </source>
</reference>
<comment type="caution">
    <text evidence="6">The sequence shown here is derived from an EMBL/GenBank/DDBJ whole genome shotgun (WGS) entry which is preliminary data.</text>
</comment>
<gene>
    <name evidence="6" type="ORF">EDB95_3063</name>
</gene>
<dbReference type="SUPFAM" id="SSF56935">
    <property type="entry name" value="Porins"/>
    <property type="match status" value="1"/>
</dbReference>
<evidence type="ECO:0000256" key="1">
    <source>
        <dbReference type="ARBA" id="ARBA00004442"/>
    </source>
</evidence>
<sequence length="787" mass="86879">MRSIFTSVLLLAVFCASAQTQTIKGVVTDKTSEKPLAGVTVQAAGLTTITDSLGRYTLKNVPLGRQQLAYSYAGYQPALIPEVLVTSGKEVILDLGLEQKYITLDVTVKASPKKGAPLNEFAAGSTTSFNMEDVTRFAGGRNDPSKLVSNYAGVVADNDGRNDIVVRGNSPTGVLWRINGIASPNPNHFSTLGTTGGAVSALNTNALKTSDFLTGAFAPEYGNALAAVFDIELRGGNSSRHEETFQLNLFSGLEATVEGPLNHKDNGAAYLASYRYSFAEIAQSLGINIGTQAVPHYQDWVFHITTGKGRLGRFSFFGMGGLSRIDLIGSKLDSTDFYSQTDQDAYDKSNFSFFGIRHTLDLGQRAYIKTVLSYAHTLDLYDQYQYPDPVPPYKDRWWEVHSGDTTNTFRFSSFVNEKYNSRFSYRAGVSGDVLGLKMLVLDKTGLPPAAPFDTVNSYRGTTFLGQAFAEVRYRLSEDLTFTGGLHGQWYSLNSNTAIEPRVSWAYRLPARQTLTLSYGLHSQLQPTPVYFQTIDIQTGARDPGNRSLGFTRAHHVILGYERRLGADWRVKAEAYYQYLFDVPVEKSSSGFSLLNAGADFTFPPLVGLVNKGSGTNKGVELTLEKFMSHGYYLLLTTSLFDSRYKGSDGVSRNTAFDYKTVVNLLGGREWPLGKHGNAFTVDARLSTVGGRYTTPVNVAQSRAKGFEVLDTLAYDSERLSGYFRLDTKFGIRLNSGHRHFSQTFYLDLQNVTNHKNIFVEQYNHATGNLSSVYQIGFFPDILYRIQL</sequence>
<dbReference type="Pfam" id="PF07715">
    <property type="entry name" value="Plug"/>
    <property type="match status" value="1"/>
</dbReference>
<evidence type="ECO:0000259" key="5">
    <source>
        <dbReference type="Pfam" id="PF07715"/>
    </source>
</evidence>
<evidence type="ECO:0000256" key="4">
    <source>
        <dbReference type="SAM" id="SignalP"/>
    </source>
</evidence>
<keyword evidence="2" id="KW-0472">Membrane</keyword>
<proteinExistence type="predicted"/>
<protein>
    <submittedName>
        <fullName evidence="6">Outer membrane receptor protein involved in Fe transport</fullName>
    </submittedName>
</protein>
<organism evidence="6 7">
    <name type="scientific">Dinghuibacter silviterrae</name>
    <dbReference type="NCBI Taxonomy" id="1539049"/>
    <lineage>
        <taxon>Bacteria</taxon>
        <taxon>Pseudomonadati</taxon>
        <taxon>Bacteroidota</taxon>
        <taxon>Chitinophagia</taxon>
        <taxon>Chitinophagales</taxon>
        <taxon>Chitinophagaceae</taxon>
        <taxon>Dinghuibacter</taxon>
    </lineage>
</organism>
<dbReference type="GO" id="GO:0009279">
    <property type="term" value="C:cell outer membrane"/>
    <property type="evidence" value="ECO:0007669"/>
    <property type="project" value="UniProtKB-SubCell"/>
</dbReference>
<keyword evidence="7" id="KW-1185">Reference proteome</keyword>
<dbReference type="InterPro" id="IPR036942">
    <property type="entry name" value="Beta-barrel_TonB_sf"/>
</dbReference>
<evidence type="ECO:0000256" key="3">
    <source>
        <dbReference type="ARBA" id="ARBA00023237"/>
    </source>
</evidence>
<keyword evidence="4" id="KW-0732">Signal</keyword>
<dbReference type="Pfam" id="PF13620">
    <property type="entry name" value="CarboxypepD_reg"/>
    <property type="match status" value="1"/>
</dbReference>
<dbReference type="Gene3D" id="2.170.130.10">
    <property type="entry name" value="TonB-dependent receptor, plug domain"/>
    <property type="match status" value="1"/>
</dbReference>
<dbReference type="RefSeq" id="WP_133994644.1">
    <property type="nucleotide sequence ID" value="NZ_SODV01000001.1"/>
</dbReference>
<dbReference type="InterPro" id="IPR008969">
    <property type="entry name" value="CarboxyPept-like_regulatory"/>
</dbReference>
<feature type="domain" description="TonB-dependent receptor plug" evidence="5">
    <location>
        <begin position="122"/>
        <end position="227"/>
    </location>
</feature>
<evidence type="ECO:0000256" key="2">
    <source>
        <dbReference type="ARBA" id="ARBA00023136"/>
    </source>
</evidence>
<keyword evidence="6" id="KW-0675">Receptor</keyword>
<name>A0A4R8DVG7_9BACT</name>